<name>A0ABT0D9M9_9HYPH</name>
<protein>
    <submittedName>
        <fullName evidence="9">Glycosyltransferase family 2 protein</fullName>
    </submittedName>
</protein>
<comment type="caution">
    <text evidence="9">The sequence shown here is derived from an EMBL/GenBank/DDBJ whole genome shotgun (WGS) entry which is preliminary data.</text>
</comment>
<keyword evidence="2" id="KW-0328">Glycosyltransferase</keyword>
<dbReference type="CDD" id="cd04179">
    <property type="entry name" value="DPM_DPG-synthase_like"/>
    <property type="match status" value="1"/>
</dbReference>
<evidence type="ECO:0000256" key="2">
    <source>
        <dbReference type="ARBA" id="ARBA00022676"/>
    </source>
</evidence>
<dbReference type="Pfam" id="PF00535">
    <property type="entry name" value="Glycos_transf_2"/>
    <property type="match status" value="1"/>
</dbReference>
<evidence type="ECO:0000256" key="7">
    <source>
        <dbReference type="ARBA" id="ARBA00023136"/>
    </source>
</evidence>
<dbReference type="Gene3D" id="3.90.550.10">
    <property type="entry name" value="Spore Coat Polysaccharide Biosynthesis Protein SpsA, Chain A"/>
    <property type="match status" value="1"/>
</dbReference>
<keyword evidence="10" id="KW-1185">Reference proteome</keyword>
<dbReference type="InterPro" id="IPR029044">
    <property type="entry name" value="Nucleotide-diphossugar_trans"/>
</dbReference>
<sequence>MPSVAGAPRVSVVIPAFEEAGNIGRLVTETFAAIADGDLGEVIVVDDCSADGTGAEVKALLATFPKLRYLRHATRAGQSAALRSGVLAARFPIIATMDGDGQNVPADIPHLLARLGRPEAGEEGEPALVGGIRAKRLATGSRRWASRFANGLRAWMLKDECPDTGCGIKVYRRDAFLLLPFFTSMHRYLPALFLSYGHEVAYVPVGDRDRLAGTSKYTNLGRALIGIYDLIGVTWLRRRTLKPRIAEDSRIAEDGRVVP</sequence>
<dbReference type="PANTHER" id="PTHR48090:SF3">
    <property type="entry name" value="UNDECAPRENYL-PHOSPHATE 4-DEOXY-4-FORMAMIDO-L-ARABINOSE TRANSFERASE"/>
    <property type="match status" value="1"/>
</dbReference>
<evidence type="ECO:0000256" key="1">
    <source>
        <dbReference type="ARBA" id="ARBA00022475"/>
    </source>
</evidence>
<dbReference type="InterPro" id="IPR001173">
    <property type="entry name" value="Glyco_trans_2-like"/>
</dbReference>
<keyword evidence="3" id="KW-0808">Transferase</keyword>
<keyword evidence="7" id="KW-0472">Membrane</keyword>
<keyword evidence="1" id="KW-1003">Cell membrane</keyword>
<evidence type="ECO:0000256" key="6">
    <source>
        <dbReference type="ARBA" id="ARBA00022989"/>
    </source>
</evidence>
<dbReference type="RefSeq" id="WP_247027871.1">
    <property type="nucleotide sequence ID" value="NZ_JALKCH010000004.1"/>
</dbReference>
<proteinExistence type="predicted"/>
<dbReference type="PANTHER" id="PTHR48090">
    <property type="entry name" value="UNDECAPRENYL-PHOSPHATE 4-DEOXY-4-FORMAMIDO-L-ARABINOSE TRANSFERASE-RELATED"/>
    <property type="match status" value="1"/>
</dbReference>
<keyword evidence="5" id="KW-0448">Lipopolysaccharide biosynthesis</keyword>
<keyword evidence="6" id="KW-1133">Transmembrane helix</keyword>
<gene>
    <name evidence="9" type="ORF">MWN34_06740</name>
</gene>
<feature type="domain" description="Glycosyltransferase 2-like" evidence="8">
    <location>
        <begin position="11"/>
        <end position="176"/>
    </location>
</feature>
<dbReference type="Proteomes" id="UP001203284">
    <property type="component" value="Unassembled WGS sequence"/>
</dbReference>
<accession>A0ABT0D9M9</accession>
<evidence type="ECO:0000256" key="5">
    <source>
        <dbReference type="ARBA" id="ARBA00022985"/>
    </source>
</evidence>
<evidence type="ECO:0000259" key="8">
    <source>
        <dbReference type="Pfam" id="PF00535"/>
    </source>
</evidence>
<keyword evidence="4" id="KW-0812">Transmembrane</keyword>
<reference evidence="9 10" key="1">
    <citation type="submission" date="2022-04" db="EMBL/GenBank/DDBJ databases">
        <authorList>
            <person name="Grouzdev D.S."/>
            <person name="Pantiukh K.S."/>
            <person name="Krutkina M.S."/>
        </authorList>
    </citation>
    <scope>NUCLEOTIDE SEQUENCE [LARGE SCALE GENOMIC DNA]</scope>
    <source>
        <strain evidence="9 10">6x-1</strain>
    </source>
</reference>
<evidence type="ECO:0000313" key="9">
    <source>
        <dbReference type="EMBL" id="MCK0196609.1"/>
    </source>
</evidence>
<organism evidence="9 10">
    <name type="scientific">Ancylobacter crimeensis</name>
    <dbReference type="NCBI Taxonomy" id="2579147"/>
    <lineage>
        <taxon>Bacteria</taxon>
        <taxon>Pseudomonadati</taxon>
        <taxon>Pseudomonadota</taxon>
        <taxon>Alphaproteobacteria</taxon>
        <taxon>Hyphomicrobiales</taxon>
        <taxon>Xanthobacteraceae</taxon>
        <taxon>Ancylobacter</taxon>
    </lineage>
</organism>
<dbReference type="EMBL" id="JALKCH010000004">
    <property type="protein sequence ID" value="MCK0196609.1"/>
    <property type="molecule type" value="Genomic_DNA"/>
</dbReference>
<dbReference type="SUPFAM" id="SSF53448">
    <property type="entry name" value="Nucleotide-diphospho-sugar transferases"/>
    <property type="match status" value="1"/>
</dbReference>
<evidence type="ECO:0000256" key="4">
    <source>
        <dbReference type="ARBA" id="ARBA00022692"/>
    </source>
</evidence>
<dbReference type="InterPro" id="IPR050256">
    <property type="entry name" value="Glycosyltransferase_2"/>
</dbReference>
<evidence type="ECO:0000256" key="3">
    <source>
        <dbReference type="ARBA" id="ARBA00022679"/>
    </source>
</evidence>
<evidence type="ECO:0000313" key="10">
    <source>
        <dbReference type="Proteomes" id="UP001203284"/>
    </source>
</evidence>